<comment type="pathway">
    <text evidence="1">Cofactor biosynthesis; adenosylcobalamin biosynthesis.</text>
</comment>
<dbReference type="Gene3D" id="3.30.950.10">
    <property type="entry name" value="Methyltransferase, Cobalt-precorrin-4 Transmethylase, Domain 2"/>
    <property type="match status" value="1"/>
</dbReference>
<evidence type="ECO:0000256" key="2">
    <source>
        <dbReference type="ARBA" id="ARBA00005879"/>
    </source>
</evidence>
<dbReference type="GO" id="GO:0030788">
    <property type="term" value="F:precorrin-2 C20-methyltransferase activity"/>
    <property type="evidence" value="ECO:0007669"/>
    <property type="project" value="UniProtKB-EC"/>
</dbReference>
<keyword evidence="5 9" id="KW-0808">Transferase</keyword>
<keyword evidence="3" id="KW-0169">Cobalamin biosynthesis</keyword>
<evidence type="ECO:0000256" key="4">
    <source>
        <dbReference type="ARBA" id="ARBA00022603"/>
    </source>
</evidence>
<evidence type="ECO:0000256" key="6">
    <source>
        <dbReference type="ARBA" id="ARBA00022691"/>
    </source>
</evidence>
<dbReference type="InterPro" id="IPR012382">
    <property type="entry name" value="CobI/CbiL"/>
</dbReference>
<dbReference type="SUPFAM" id="SSF53790">
    <property type="entry name" value="Tetrapyrrole methylase"/>
    <property type="match status" value="1"/>
</dbReference>
<reference evidence="9" key="1">
    <citation type="submission" date="2024-05" db="EMBL/GenBank/DDBJ databases">
        <title>Planctomycetes of the genus Singulisphaera possess chitinolytic capabilities.</title>
        <authorList>
            <person name="Ivanova A."/>
        </authorList>
    </citation>
    <scope>NUCLEOTIDE SEQUENCE</scope>
    <source>
        <strain evidence="9">Ch08T</strain>
    </source>
</reference>
<keyword evidence="4 9" id="KW-0489">Methyltransferase</keyword>
<dbReference type="InterPro" id="IPR000878">
    <property type="entry name" value="4pyrrol_Mease"/>
</dbReference>
<dbReference type="EC" id="2.1.1.130" evidence="9"/>
<sequence length="236" mass="25482">MSESALPATVYVVGVGPGETDLLTLRAVKVLERCEVIFHPGPRDDSGFALAVVAPLLRPNQLIRGAELAMRRGPDDGTVGYDRVAQRLAHEASQGRPVAFLTEGDPMLFGSGSYVAERLRLIAPDVPVEIVPGVSASSAAAARLGWPLAQKDEILTICPGTYHSDEIGAILDRGGPVCWFKAAAVLPRLVEELRQRGRLDRAALIERIGHPDERVFLDISEALLVDLSYFSLVLVR</sequence>
<evidence type="ECO:0000313" key="9">
    <source>
        <dbReference type="EMBL" id="XBH03745.1"/>
    </source>
</evidence>
<evidence type="ECO:0000259" key="8">
    <source>
        <dbReference type="Pfam" id="PF00590"/>
    </source>
</evidence>
<dbReference type="PANTHER" id="PTHR43467:SF2">
    <property type="entry name" value="COBALT-PRECORRIN-2 C(20)-METHYLTRANSFERASE"/>
    <property type="match status" value="1"/>
</dbReference>
<dbReference type="InterPro" id="IPR006364">
    <property type="entry name" value="CobI/CbiL/CobIJ_dom"/>
</dbReference>
<dbReference type="InterPro" id="IPR014777">
    <property type="entry name" value="4pyrrole_Mease_sub1"/>
</dbReference>
<organism evidence="9">
    <name type="scientific">Singulisphaera sp. Ch08</name>
    <dbReference type="NCBI Taxonomy" id="3120278"/>
    <lineage>
        <taxon>Bacteria</taxon>
        <taxon>Pseudomonadati</taxon>
        <taxon>Planctomycetota</taxon>
        <taxon>Planctomycetia</taxon>
        <taxon>Isosphaerales</taxon>
        <taxon>Isosphaeraceae</taxon>
        <taxon>Singulisphaera</taxon>
    </lineage>
</organism>
<dbReference type="GO" id="GO:0032259">
    <property type="term" value="P:methylation"/>
    <property type="evidence" value="ECO:0007669"/>
    <property type="project" value="UniProtKB-KW"/>
</dbReference>
<evidence type="ECO:0000256" key="5">
    <source>
        <dbReference type="ARBA" id="ARBA00022679"/>
    </source>
</evidence>
<accession>A0AAU7CEW6</accession>
<dbReference type="PANTHER" id="PTHR43467">
    <property type="entry name" value="COBALT-PRECORRIN-2 C(20)-METHYLTRANSFERASE"/>
    <property type="match status" value="1"/>
</dbReference>
<gene>
    <name evidence="9" type="primary">cobI</name>
    <name evidence="9" type="ORF">V5E97_36385</name>
</gene>
<dbReference type="InterPro" id="IPR035996">
    <property type="entry name" value="4pyrrol_Methylase_sf"/>
</dbReference>
<proteinExistence type="inferred from homology"/>
<evidence type="ECO:0000256" key="7">
    <source>
        <dbReference type="PIRNR" id="PIRNR036427"/>
    </source>
</evidence>
<dbReference type="EMBL" id="CP155447">
    <property type="protein sequence ID" value="XBH03745.1"/>
    <property type="molecule type" value="Genomic_DNA"/>
</dbReference>
<dbReference type="PIRSF" id="PIRSF036427">
    <property type="entry name" value="Precrrn-2_mtase"/>
    <property type="match status" value="1"/>
</dbReference>
<evidence type="ECO:0000256" key="1">
    <source>
        <dbReference type="ARBA" id="ARBA00004953"/>
    </source>
</evidence>
<dbReference type="NCBIfam" id="TIGR01467">
    <property type="entry name" value="cobI_cbiL"/>
    <property type="match status" value="1"/>
</dbReference>
<keyword evidence="6" id="KW-0949">S-adenosyl-L-methionine</keyword>
<evidence type="ECO:0000256" key="3">
    <source>
        <dbReference type="ARBA" id="ARBA00022573"/>
    </source>
</evidence>
<dbReference type="RefSeq" id="WP_406696485.1">
    <property type="nucleotide sequence ID" value="NZ_CP155447.1"/>
</dbReference>
<dbReference type="GO" id="GO:0009236">
    <property type="term" value="P:cobalamin biosynthetic process"/>
    <property type="evidence" value="ECO:0007669"/>
    <property type="project" value="UniProtKB-UniRule"/>
</dbReference>
<dbReference type="InterPro" id="IPR014776">
    <property type="entry name" value="4pyrrole_Mease_sub2"/>
</dbReference>
<dbReference type="Pfam" id="PF00590">
    <property type="entry name" value="TP_methylase"/>
    <property type="match status" value="1"/>
</dbReference>
<dbReference type="AlphaFoldDB" id="A0AAU7CEW6"/>
<dbReference type="CDD" id="cd11645">
    <property type="entry name" value="Precorrin_2_C20_MT"/>
    <property type="match status" value="1"/>
</dbReference>
<comment type="similarity">
    <text evidence="2 7">Belongs to the precorrin methyltransferase family.</text>
</comment>
<dbReference type="Gene3D" id="3.40.1010.10">
    <property type="entry name" value="Cobalt-precorrin-4 Transmethylase, Domain 1"/>
    <property type="match status" value="1"/>
</dbReference>
<protein>
    <submittedName>
        <fullName evidence="9">Precorrin-2 C(20)-methyltransferase</fullName>
        <ecNumber evidence="9">2.1.1.130</ecNumber>
    </submittedName>
</protein>
<feature type="domain" description="Tetrapyrrole methylase" evidence="8">
    <location>
        <begin position="9"/>
        <end position="216"/>
    </location>
</feature>
<name>A0AAU7CEW6_9BACT</name>